<keyword evidence="1" id="KW-0732">Signal</keyword>
<sequence length="360" mass="37197">MSRGELRKIVCGAGIFAMVSACGAPHGSASTGPGSSSIASLTSTLRELLPTGQAVAAATSAAKGNTRGDPAKSAGLIFDDGRGPAFFSLTLARSAVRPSDLSAQCPDTAYHPYSKCSSRILAGGTRLTLDEQPADQARPGNGVLGRTALVTTADGNQIFLIETNAPDDQADRPTRPALPLSSTALAGIVTSSRWAPFLATIPARAPVGSPPLGERPTTPHDKITTLLSGLLPPRLRIDDAGGSDDFGHVTVDDGQGKSLVAVNVQHWRRDDADIARVFAEAEVLLDGTRLLETRSPSPHGGAGAVTWSADTLDPTGLRVLVVAVNAPGYGVPATRRDPALTVAQLKATALAPAWHHLPDR</sequence>
<organism evidence="2 3">
    <name type="scientific">Amycolatopsis rhabdoformis</name>
    <dbReference type="NCBI Taxonomy" id="1448059"/>
    <lineage>
        <taxon>Bacteria</taxon>
        <taxon>Bacillati</taxon>
        <taxon>Actinomycetota</taxon>
        <taxon>Actinomycetes</taxon>
        <taxon>Pseudonocardiales</taxon>
        <taxon>Pseudonocardiaceae</taxon>
        <taxon>Amycolatopsis</taxon>
    </lineage>
</organism>
<evidence type="ECO:0000313" key="2">
    <source>
        <dbReference type="EMBL" id="WSE32196.1"/>
    </source>
</evidence>
<gene>
    <name evidence="2" type="ORF">VSH64_08750</name>
</gene>
<reference evidence="2 3" key="1">
    <citation type="journal article" date="2015" name="Int. J. Syst. Evol. Microbiol.">
        <title>Amycolatopsis rhabdoformis sp. nov., an actinomycete isolated from a tropical forest soil.</title>
        <authorList>
            <person name="Souza W.R."/>
            <person name="Silva R.E."/>
            <person name="Goodfellow M."/>
            <person name="Busarakam K."/>
            <person name="Figueiro F.S."/>
            <person name="Ferreira D."/>
            <person name="Rodrigues-Filho E."/>
            <person name="Moraes L.A.B."/>
            <person name="Zucchi T.D."/>
        </authorList>
    </citation>
    <scope>NUCLEOTIDE SEQUENCE [LARGE SCALE GENOMIC DNA]</scope>
    <source>
        <strain evidence="2 3">NCIMB 14900</strain>
    </source>
</reference>
<proteinExistence type="predicted"/>
<dbReference type="EMBL" id="CP142149">
    <property type="protein sequence ID" value="WSE32196.1"/>
    <property type="molecule type" value="Genomic_DNA"/>
</dbReference>
<feature type="chain" id="PRO_5045269941" evidence="1">
    <location>
        <begin position="24"/>
        <end position="360"/>
    </location>
</feature>
<evidence type="ECO:0000313" key="3">
    <source>
        <dbReference type="Proteomes" id="UP001330812"/>
    </source>
</evidence>
<name>A0ABZ1IDN9_9PSEU</name>
<accession>A0ABZ1IDN9</accession>
<dbReference type="Proteomes" id="UP001330812">
    <property type="component" value="Chromosome"/>
</dbReference>
<keyword evidence="3" id="KW-1185">Reference proteome</keyword>
<dbReference type="PROSITE" id="PS51257">
    <property type="entry name" value="PROKAR_LIPOPROTEIN"/>
    <property type="match status" value="1"/>
</dbReference>
<evidence type="ECO:0000256" key="1">
    <source>
        <dbReference type="SAM" id="SignalP"/>
    </source>
</evidence>
<dbReference type="RefSeq" id="WP_326835004.1">
    <property type="nucleotide sequence ID" value="NZ_CP142149.1"/>
</dbReference>
<feature type="signal peptide" evidence="1">
    <location>
        <begin position="1"/>
        <end position="23"/>
    </location>
</feature>
<protein>
    <submittedName>
        <fullName evidence="2">Uncharacterized protein</fullName>
    </submittedName>
</protein>